<dbReference type="EMBL" id="DF967972">
    <property type="protein sequence ID" value="GAP12714.1"/>
    <property type="molecule type" value="Genomic_DNA"/>
</dbReference>
<organism evidence="2">
    <name type="scientific">Longilinea arvoryzae</name>
    <dbReference type="NCBI Taxonomy" id="360412"/>
    <lineage>
        <taxon>Bacteria</taxon>
        <taxon>Bacillati</taxon>
        <taxon>Chloroflexota</taxon>
        <taxon>Anaerolineae</taxon>
        <taxon>Anaerolineales</taxon>
        <taxon>Anaerolineaceae</taxon>
        <taxon>Longilinea</taxon>
    </lineage>
</organism>
<name>A0A0S7BGX6_9CHLR</name>
<dbReference type="AlphaFoldDB" id="A0A0S7BGX6"/>
<evidence type="ECO:0000313" key="2">
    <source>
        <dbReference type="EMBL" id="GAP12714.1"/>
    </source>
</evidence>
<reference evidence="2" key="1">
    <citation type="submission" date="2015-07" db="EMBL/GenBank/DDBJ databases">
        <title>Draft Genome Sequences of Anaerolinea thermolimosa IMO-1, Bellilinea caldifistulae GOMI-1, Leptolinea tardivitalis YMTK-2, Levilinea saccharolytica KIBI-1,Longilinea arvoryzae KOME-1, Previously Described as Members of the Anaerolineaceae (Chloroflexi).</title>
        <authorList>
            <person name="Sekiguchi Y."/>
            <person name="Ohashi A."/>
            <person name="Matsuura N."/>
            <person name="Tourlousse M.D."/>
        </authorList>
    </citation>
    <scope>NUCLEOTIDE SEQUENCE [LARGE SCALE GENOMIC DNA]</scope>
    <source>
        <strain evidence="2">KOME-1</strain>
    </source>
</reference>
<keyword evidence="1" id="KW-1133">Transmembrane helix</keyword>
<feature type="transmembrane region" description="Helical" evidence="1">
    <location>
        <begin position="60"/>
        <end position="78"/>
    </location>
</feature>
<gene>
    <name evidence="2" type="ORF">LARV_00450</name>
</gene>
<accession>A0A0S7BGX6</accession>
<feature type="transmembrane region" description="Helical" evidence="1">
    <location>
        <begin position="6"/>
        <end position="23"/>
    </location>
</feature>
<feature type="transmembrane region" description="Helical" evidence="1">
    <location>
        <begin position="98"/>
        <end position="126"/>
    </location>
</feature>
<dbReference type="Proteomes" id="UP000055060">
    <property type="component" value="Unassembled WGS sequence"/>
</dbReference>
<protein>
    <submittedName>
        <fullName evidence="2">Uncharacterized protein</fullName>
    </submittedName>
</protein>
<feature type="transmembrane region" description="Helical" evidence="1">
    <location>
        <begin position="241"/>
        <end position="266"/>
    </location>
</feature>
<dbReference type="RefSeq" id="WP_152031659.1">
    <property type="nucleotide sequence ID" value="NZ_DF967972.1"/>
</dbReference>
<keyword evidence="3" id="KW-1185">Reference proteome</keyword>
<feature type="transmembrane region" description="Helical" evidence="1">
    <location>
        <begin position="214"/>
        <end position="235"/>
    </location>
</feature>
<sequence length="282" mass="31169">MSSVMLPLLFFAAGMVFGGRSTYRKIKMSRRTGQITGVLHEWTEAPLPAWEYERISTTAILIHVLAVFVLSAAALPAFSNPGILNEYPESADRVTLLMVWFAQYFGAGLIGFLSGSVLISFPLIIYRHDPVAYAITEKGIVHDRTLLPWESFSRFSLERDRRMVSLYSTFAPDLPALILRPPAVISLTEVATAIHGFLPDHAPEGERAWYRTRFCLIPAMILACAPFVLLGWLVARLPREAALFGIALLTMSVVSLGGQILNLFAFGTRSPGVRSRTQNPTA</sequence>
<keyword evidence="1" id="KW-0812">Transmembrane</keyword>
<evidence type="ECO:0000256" key="1">
    <source>
        <dbReference type="SAM" id="Phobius"/>
    </source>
</evidence>
<dbReference type="STRING" id="360412.LARV_00450"/>
<keyword evidence="1" id="KW-0472">Membrane</keyword>
<proteinExistence type="predicted"/>
<evidence type="ECO:0000313" key="3">
    <source>
        <dbReference type="Proteomes" id="UP000055060"/>
    </source>
</evidence>